<keyword evidence="5" id="KW-1185">Reference proteome</keyword>
<protein>
    <submittedName>
        <fullName evidence="4">DUF4129 domain-containing protein</fullName>
    </submittedName>
</protein>
<evidence type="ECO:0000259" key="3">
    <source>
        <dbReference type="Pfam" id="PF13559"/>
    </source>
</evidence>
<feature type="compositionally biased region" description="Basic and acidic residues" evidence="1">
    <location>
        <begin position="57"/>
        <end position="66"/>
    </location>
</feature>
<name>A0ABU2FEN5_9EURY</name>
<keyword evidence="2" id="KW-1133">Transmembrane helix</keyword>
<keyword evidence="2" id="KW-0812">Transmembrane</keyword>
<organism evidence="4 5">
    <name type="scientific">Haloarcula saliterrae</name>
    <dbReference type="NCBI Taxonomy" id="2950534"/>
    <lineage>
        <taxon>Archaea</taxon>
        <taxon>Methanobacteriati</taxon>
        <taxon>Methanobacteriota</taxon>
        <taxon>Stenosarchaea group</taxon>
        <taxon>Halobacteria</taxon>
        <taxon>Halobacteriales</taxon>
        <taxon>Haloarculaceae</taxon>
        <taxon>Haloarcula</taxon>
    </lineage>
</organism>
<accession>A0ABU2FEN5</accession>
<gene>
    <name evidence="4" type="ORF">NDI56_15075</name>
</gene>
<dbReference type="Pfam" id="PF13559">
    <property type="entry name" value="DUF4129"/>
    <property type="match status" value="1"/>
</dbReference>
<dbReference type="EMBL" id="JAMQON010000004">
    <property type="protein sequence ID" value="MDS0260728.1"/>
    <property type="molecule type" value="Genomic_DNA"/>
</dbReference>
<comment type="caution">
    <text evidence="4">The sequence shown here is derived from an EMBL/GenBank/DDBJ whole genome shotgun (WGS) entry which is preliminary data.</text>
</comment>
<proteinExistence type="predicted"/>
<evidence type="ECO:0000313" key="4">
    <source>
        <dbReference type="EMBL" id="MDS0260728.1"/>
    </source>
</evidence>
<dbReference type="InterPro" id="IPR025403">
    <property type="entry name" value="TgpA-like_C"/>
</dbReference>
<dbReference type="Proteomes" id="UP001259659">
    <property type="component" value="Unassembled WGS sequence"/>
</dbReference>
<reference evidence="4 5" key="1">
    <citation type="submission" date="2022-06" db="EMBL/GenBank/DDBJ databases">
        <title>Haloarcula sp. a new haloarchaeum isolate from saline soil.</title>
        <authorList>
            <person name="Strakova D."/>
            <person name="Galisteo C."/>
            <person name="Sanchez-Porro C."/>
            <person name="Ventosa A."/>
        </authorList>
    </citation>
    <scope>NUCLEOTIDE SEQUENCE [LARGE SCALE GENOMIC DNA]</scope>
    <source>
        <strain evidence="4 5">S1CR25-12</strain>
    </source>
</reference>
<feature type="domain" description="Protein-glutamine gamma-glutamyltransferase-like C-terminal" evidence="3">
    <location>
        <begin position="145"/>
        <end position="207"/>
    </location>
</feature>
<evidence type="ECO:0000313" key="5">
    <source>
        <dbReference type="Proteomes" id="UP001259659"/>
    </source>
</evidence>
<sequence>MRRLAPLALAALAVVALATVATSLDSVSTEPTIDTEDPTLTVKNDSSGGGGSGTGTPEREQRDQPTRTEIAAENDSDGADVPLWQVVVGLGLFLVGSAVALYGLTRGEDGEGTGDGRPDPEPTAPSADSVVLGSAVPASNDVYRAWAALCGAVPLDPDGQTPADVAEAAVAAGHPPEAVAALTDAFCAVRYGDAAPTSEREARARTLASELSLDVEGEP</sequence>
<evidence type="ECO:0000256" key="2">
    <source>
        <dbReference type="SAM" id="Phobius"/>
    </source>
</evidence>
<feature type="region of interest" description="Disordered" evidence="1">
    <location>
        <begin position="25"/>
        <end position="75"/>
    </location>
</feature>
<evidence type="ECO:0000256" key="1">
    <source>
        <dbReference type="SAM" id="MobiDB-lite"/>
    </source>
</evidence>
<feature type="transmembrane region" description="Helical" evidence="2">
    <location>
        <begin position="83"/>
        <end position="104"/>
    </location>
</feature>
<keyword evidence="2" id="KW-0472">Membrane</keyword>
<feature type="compositionally biased region" description="Basic and acidic residues" evidence="1">
    <location>
        <begin position="107"/>
        <end position="120"/>
    </location>
</feature>
<feature type="region of interest" description="Disordered" evidence="1">
    <location>
        <begin position="107"/>
        <end position="129"/>
    </location>
</feature>